<evidence type="ECO:0000313" key="4">
    <source>
        <dbReference type="Proteomes" id="UP000253551"/>
    </source>
</evidence>
<evidence type="ECO:0000313" key="3">
    <source>
        <dbReference type="EMBL" id="RCH90695.1"/>
    </source>
</evidence>
<feature type="region of interest" description="Disordered" evidence="1">
    <location>
        <begin position="279"/>
        <end position="323"/>
    </location>
</feature>
<dbReference type="GO" id="GO:2001069">
    <property type="term" value="F:glycogen binding"/>
    <property type="evidence" value="ECO:0007669"/>
    <property type="project" value="TreeGrafter"/>
</dbReference>
<sequence>MGFNTFPRNENKWGRTDWSRPSFTTVKQEPIETKESKPSQPRFSVFGKKAKFTQINKEEQEAKPIEKTTYKKNTFQLHLSTKSSANHKFQEFNQSLPVKKKRQCVQFEPICLERVCLFLETQPPIELKEAHDKQLTNPSFRIKCPCWPHPETSDYYDQKVVILNKKHFSIVDNKYIKGKVMVRNLALDKAVLIRYTFDHWTTVLDVDGVFFGPNPKNITFDMFDFTLDLTQGQLADHGELRGKIEFSIRYTAGHMDYYDNNEGHSYQIKVICDPLNDPWATVKEPESEHEEEQEQTHPEDDEEEDDDDDDDEEEEIEKHNHFANALKDYKHDTSFHLKRRQLWLSARYDFSQSLSLAKQSSHHDTVSFVGAKDYFSTKPVYIPSDLPSPKPSPTMSSASLPKGDMDFNSNYYMELLNKYCFYNSEKDVQLSINNI</sequence>
<dbReference type="PANTHER" id="PTHR12307:SF36">
    <property type="entry name" value="GLYCOGEN-BINDING SUBUNIT 76A"/>
    <property type="match status" value="1"/>
</dbReference>
<gene>
    <name evidence="3" type="ORF">CU098_009373</name>
</gene>
<dbReference type="InterPro" id="IPR005036">
    <property type="entry name" value="CBM21_dom"/>
</dbReference>
<dbReference type="PANTHER" id="PTHR12307">
    <property type="entry name" value="PROTEIN PHOSPHATASE 1 REGULATORY SUBUNIT"/>
    <property type="match status" value="1"/>
</dbReference>
<dbReference type="InterPro" id="IPR050782">
    <property type="entry name" value="PP1_regulatory_subunit_3"/>
</dbReference>
<comment type="caution">
    <text evidence="3">The sequence shown here is derived from an EMBL/GenBank/DDBJ whole genome shotgun (WGS) entry which is preliminary data.</text>
</comment>
<dbReference type="PROSITE" id="PS51159">
    <property type="entry name" value="CBM21"/>
    <property type="match status" value="1"/>
</dbReference>
<evidence type="ECO:0000256" key="1">
    <source>
        <dbReference type="SAM" id="MobiDB-lite"/>
    </source>
</evidence>
<feature type="compositionally biased region" description="Acidic residues" evidence="1">
    <location>
        <begin position="287"/>
        <end position="315"/>
    </location>
</feature>
<dbReference type="InterPro" id="IPR038175">
    <property type="entry name" value="CBM21_dom_sf"/>
</dbReference>
<proteinExistence type="predicted"/>
<feature type="compositionally biased region" description="Basic and acidic residues" evidence="1">
    <location>
        <begin position="9"/>
        <end position="18"/>
    </location>
</feature>
<keyword evidence="4" id="KW-1185">Reference proteome</keyword>
<dbReference type="Gene3D" id="2.60.40.2440">
    <property type="entry name" value="Carbohydrate binding type-21 domain"/>
    <property type="match status" value="1"/>
</dbReference>
<organism evidence="3 4">
    <name type="scientific">Rhizopus stolonifer</name>
    <name type="common">Rhizopus nigricans</name>
    <dbReference type="NCBI Taxonomy" id="4846"/>
    <lineage>
        <taxon>Eukaryota</taxon>
        <taxon>Fungi</taxon>
        <taxon>Fungi incertae sedis</taxon>
        <taxon>Mucoromycota</taxon>
        <taxon>Mucoromycotina</taxon>
        <taxon>Mucoromycetes</taxon>
        <taxon>Mucorales</taxon>
        <taxon>Mucorineae</taxon>
        <taxon>Rhizopodaceae</taxon>
        <taxon>Rhizopus</taxon>
    </lineage>
</organism>
<dbReference type="EMBL" id="PJQM01003115">
    <property type="protein sequence ID" value="RCH90695.1"/>
    <property type="molecule type" value="Genomic_DNA"/>
</dbReference>
<reference evidence="3 4" key="1">
    <citation type="journal article" date="2018" name="G3 (Bethesda)">
        <title>Phylogenetic and Phylogenomic Definition of Rhizopus Species.</title>
        <authorList>
            <person name="Gryganskyi A.P."/>
            <person name="Golan J."/>
            <person name="Dolatabadi S."/>
            <person name="Mondo S."/>
            <person name="Robb S."/>
            <person name="Idnurm A."/>
            <person name="Muszewska A."/>
            <person name="Steczkiewicz K."/>
            <person name="Masonjones S."/>
            <person name="Liao H.L."/>
            <person name="Gajdeczka M.T."/>
            <person name="Anike F."/>
            <person name="Vuek A."/>
            <person name="Anishchenko I.M."/>
            <person name="Voigt K."/>
            <person name="de Hoog G.S."/>
            <person name="Smith M.E."/>
            <person name="Heitman J."/>
            <person name="Vilgalys R."/>
            <person name="Stajich J.E."/>
        </authorList>
    </citation>
    <scope>NUCLEOTIDE SEQUENCE [LARGE SCALE GENOMIC DNA]</scope>
    <source>
        <strain evidence="3 4">LSU 92-RS-03</strain>
    </source>
</reference>
<evidence type="ECO:0000259" key="2">
    <source>
        <dbReference type="PROSITE" id="PS51159"/>
    </source>
</evidence>
<dbReference type="AlphaFoldDB" id="A0A367JLC4"/>
<dbReference type="GO" id="GO:0008157">
    <property type="term" value="F:protein phosphatase 1 binding"/>
    <property type="evidence" value="ECO:0007669"/>
    <property type="project" value="TreeGrafter"/>
</dbReference>
<dbReference type="Proteomes" id="UP000253551">
    <property type="component" value="Unassembled WGS sequence"/>
</dbReference>
<dbReference type="OrthoDB" id="1881at2759"/>
<feature type="domain" description="CBM21" evidence="2">
    <location>
        <begin position="153"/>
        <end position="269"/>
    </location>
</feature>
<dbReference type="GO" id="GO:0005979">
    <property type="term" value="P:regulation of glycogen biosynthetic process"/>
    <property type="evidence" value="ECO:0007669"/>
    <property type="project" value="TreeGrafter"/>
</dbReference>
<feature type="region of interest" description="Disordered" evidence="1">
    <location>
        <begin position="1"/>
        <end position="40"/>
    </location>
</feature>
<protein>
    <recommendedName>
        <fullName evidence="2">CBM21 domain-containing protein</fullName>
    </recommendedName>
</protein>
<name>A0A367JLC4_RHIST</name>
<dbReference type="GO" id="GO:0000164">
    <property type="term" value="C:protein phosphatase type 1 complex"/>
    <property type="evidence" value="ECO:0007669"/>
    <property type="project" value="TreeGrafter"/>
</dbReference>
<dbReference type="Pfam" id="PF03370">
    <property type="entry name" value="CBM_21"/>
    <property type="match status" value="1"/>
</dbReference>
<accession>A0A367JLC4</accession>
<dbReference type="STRING" id="4846.A0A367JLC4"/>